<dbReference type="EMBL" id="CAKKLH010000257">
    <property type="protein sequence ID" value="CAH0107125.1"/>
    <property type="molecule type" value="Genomic_DNA"/>
</dbReference>
<dbReference type="Proteomes" id="UP000789390">
    <property type="component" value="Unassembled WGS sequence"/>
</dbReference>
<proteinExistence type="predicted"/>
<comment type="caution">
    <text evidence="2">The sequence shown here is derived from an EMBL/GenBank/DDBJ whole genome shotgun (WGS) entry which is preliminary data.</text>
</comment>
<feature type="compositionally biased region" description="Low complexity" evidence="1">
    <location>
        <begin position="71"/>
        <end position="91"/>
    </location>
</feature>
<gene>
    <name evidence="2" type="ORF">DGAL_LOCUS10413</name>
</gene>
<evidence type="ECO:0000313" key="3">
    <source>
        <dbReference type="Proteomes" id="UP000789390"/>
    </source>
</evidence>
<name>A0A8J2RXV0_9CRUS</name>
<evidence type="ECO:0000313" key="2">
    <source>
        <dbReference type="EMBL" id="CAH0107125.1"/>
    </source>
</evidence>
<protein>
    <submittedName>
        <fullName evidence="2">Uncharacterized protein</fullName>
    </submittedName>
</protein>
<dbReference type="AlphaFoldDB" id="A0A8J2RXV0"/>
<evidence type="ECO:0000256" key="1">
    <source>
        <dbReference type="SAM" id="MobiDB-lite"/>
    </source>
</evidence>
<sequence>MDPIGIASKLFGASIAASTRVVKSVSSPFKSLSSVPSINAEVEKLQECPEIFDMTPREAKFAIRATDLGSWQTSSSSSRSSSRSGQGSTNSDPKAIQHWALVVYFQEGKVINFFEAGKDENGQLQAGRAQIAFKDIEIFNEADQIVATAVTSPRQLLEIAKQVKTGEYSAVFNNCQTWLKKFLNRINSDCGSCLSLPFKYLIGTTN</sequence>
<keyword evidence="3" id="KW-1185">Reference proteome</keyword>
<organism evidence="2 3">
    <name type="scientific">Daphnia galeata</name>
    <dbReference type="NCBI Taxonomy" id="27404"/>
    <lineage>
        <taxon>Eukaryota</taxon>
        <taxon>Metazoa</taxon>
        <taxon>Ecdysozoa</taxon>
        <taxon>Arthropoda</taxon>
        <taxon>Crustacea</taxon>
        <taxon>Branchiopoda</taxon>
        <taxon>Diplostraca</taxon>
        <taxon>Cladocera</taxon>
        <taxon>Anomopoda</taxon>
        <taxon>Daphniidae</taxon>
        <taxon>Daphnia</taxon>
    </lineage>
</organism>
<accession>A0A8J2RXV0</accession>
<reference evidence="2" key="1">
    <citation type="submission" date="2021-11" db="EMBL/GenBank/DDBJ databases">
        <authorList>
            <person name="Schell T."/>
        </authorList>
    </citation>
    <scope>NUCLEOTIDE SEQUENCE</scope>
    <source>
        <strain evidence="2">M5</strain>
    </source>
</reference>
<feature type="region of interest" description="Disordered" evidence="1">
    <location>
        <begin position="71"/>
        <end position="92"/>
    </location>
</feature>